<dbReference type="InterPro" id="IPR006074">
    <property type="entry name" value="GTP1-OBG_CS"/>
</dbReference>
<sequence>MLIDRAVIEVRSGKGGDGAISFLQEKNMPKGGPDGGNGGRGGSVYIKADKSINTLLAYRHSKVIAAEDGGKGDKKLRFGESKPDVYALVPCGTVVIDEASGRIEADLSEDGVTYLAAKGGRGGKGNACFKSSRLRVPRFAENGHPGERRRLVLELKLLADVGLIGFPSVGKSTLLNLLSHANAVTADYPFTTLVPNLGVATTPDRSEQFVVADMPGLIEGASQGKGLGFAFLRHIERCRVLVHLVSMSGERDPYEDYLKIRKELTEYGAGLEDRPEIVVASKMDEEGAAERKAEFDAKLGRPSVGLSAYTEEGVKELLYKCAELLRNTPVFPQKVETSEEKVYDATKLQPAFVIKRPSANLFVIEGEQVMGQYALMNLSTDQGVARLLSYLDKLGVEQALQEKGAKDGDTVRIGEFEFVYAS</sequence>
<dbReference type="FunFam" id="2.70.210.12:FF:000001">
    <property type="entry name" value="GTPase Obg"/>
    <property type="match status" value="1"/>
</dbReference>
<dbReference type="EC" id="3.6.5.-" evidence="9"/>
<evidence type="ECO:0000313" key="13">
    <source>
        <dbReference type="EMBL" id="HIU44867.1"/>
    </source>
</evidence>
<comment type="similarity">
    <text evidence="2 9">Belongs to the TRAFAC class OBG-HflX-like GTPase superfamily. OBG GTPase family.</text>
</comment>
<dbReference type="NCBIfam" id="NF008956">
    <property type="entry name" value="PRK12299.1"/>
    <property type="match status" value="1"/>
</dbReference>
<accession>A0A9D1LN11</accession>
<dbReference type="SUPFAM" id="SSF82051">
    <property type="entry name" value="Obg GTP-binding protein N-terminal domain"/>
    <property type="match status" value="1"/>
</dbReference>
<dbReference type="InterPro" id="IPR031167">
    <property type="entry name" value="G_OBG"/>
</dbReference>
<dbReference type="InterPro" id="IPR036726">
    <property type="entry name" value="GTP1_OBG_dom_sf"/>
</dbReference>
<gene>
    <name evidence="13" type="primary">obgE</name>
    <name evidence="9" type="synonym">obg</name>
    <name evidence="13" type="ORF">IAC52_01030</name>
</gene>
<keyword evidence="5 9" id="KW-0547">Nucleotide-binding</keyword>
<evidence type="ECO:0000256" key="3">
    <source>
        <dbReference type="ARBA" id="ARBA00022490"/>
    </source>
</evidence>
<feature type="binding site" evidence="9">
    <location>
        <begin position="281"/>
        <end position="284"/>
    </location>
    <ligand>
        <name>GTP</name>
        <dbReference type="ChEBI" id="CHEBI:37565"/>
    </ligand>
</feature>
<dbReference type="InterPro" id="IPR006073">
    <property type="entry name" value="GTP-bd"/>
</dbReference>
<keyword evidence="6 9" id="KW-0378">Hydrolase</keyword>
<dbReference type="PRINTS" id="PR00326">
    <property type="entry name" value="GTP1OBG"/>
</dbReference>
<dbReference type="GO" id="GO:0000287">
    <property type="term" value="F:magnesium ion binding"/>
    <property type="evidence" value="ECO:0007669"/>
    <property type="project" value="InterPro"/>
</dbReference>
<dbReference type="Proteomes" id="UP000824070">
    <property type="component" value="Unassembled WGS sequence"/>
</dbReference>
<evidence type="ECO:0000259" key="12">
    <source>
        <dbReference type="PROSITE" id="PS51883"/>
    </source>
</evidence>
<dbReference type="Pfam" id="PF01926">
    <property type="entry name" value="MMR_HSR1"/>
    <property type="match status" value="1"/>
</dbReference>
<dbReference type="GO" id="GO:0005737">
    <property type="term" value="C:cytoplasm"/>
    <property type="evidence" value="ECO:0007669"/>
    <property type="project" value="UniProtKB-SubCell"/>
</dbReference>
<dbReference type="PROSITE" id="PS00905">
    <property type="entry name" value="GTP1_OBG"/>
    <property type="match status" value="1"/>
</dbReference>
<dbReference type="Gene3D" id="3.40.50.300">
    <property type="entry name" value="P-loop containing nucleotide triphosphate hydrolases"/>
    <property type="match status" value="1"/>
</dbReference>
<evidence type="ECO:0000259" key="11">
    <source>
        <dbReference type="PROSITE" id="PS51881"/>
    </source>
</evidence>
<keyword evidence="8 9" id="KW-0342">GTP-binding</keyword>
<protein>
    <recommendedName>
        <fullName evidence="9">GTPase Obg</fullName>
        <ecNumber evidence="9">3.6.5.-</ecNumber>
    </recommendedName>
    <alternativeName>
        <fullName evidence="9">GTP-binding protein Obg</fullName>
    </alternativeName>
</protein>
<dbReference type="NCBIfam" id="NF008955">
    <property type="entry name" value="PRK12297.1"/>
    <property type="match status" value="1"/>
</dbReference>
<evidence type="ECO:0000256" key="6">
    <source>
        <dbReference type="ARBA" id="ARBA00022801"/>
    </source>
</evidence>
<dbReference type="PANTHER" id="PTHR11702">
    <property type="entry name" value="DEVELOPMENTALLY REGULATED GTP-BINDING PROTEIN-RELATED"/>
    <property type="match status" value="1"/>
</dbReference>
<reference evidence="13" key="2">
    <citation type="journal article" date="2021" name="PeerJ">
        <title>Extensive microbial diversity within the chicken gut microbiome revealed by metagenomics and culture.</title>
        <authorList>
            <person name="Gilroy R."/>
            <person name="Ravi A."/>
            <person name="Getino M."/>
            <person name="Pursley I."/>
            <person name="Horton D.L."/>
            <person name="Alikhan N.F."/>
            <person name="Baker D."/>
            <person name="Gharbi K."/>
            <person name="Hall N."/>
            <person name="Watson M."/>
            <person name="Adriaenssens E.M."/>
            <person name="Foster-Nyarko E."/>
            <person name="Jarju S."/>
            <person name="Secka A."/>
            <person name="Antonio M."/>
            <person name="Oren A."/>
            <person name="Chaudhuri R.R."/>
            <person name="La Ragione R."/>
            <person name="Hildebrand F."/>
            <person name="Pallen M.J."/>
        </authorList>
    </citation>
    <scope>NUCLEOTIDE SEQUENCE</scope>
    <source>
        <strain evidence="13">ChiGjej1B1-22543</strain>
    </source>
</reference>
<feature type="binding site" evidence="9">
    <location>
        <position position="192"/>
    </location>
    <ligand>
        <name>Mg(2+)</name>
        <dbReference type="ChEBI" id="CHEBI:18420"/>
    </ligand>
</feature>
<comment type="subcellular location">
    <subcellularLocation>
        <location evidence="9">Cytoplasm</location>
    </subcellularLocation>
</comment>
<proteinExistence type="inferred from homology"/>
<dbReference type="GO" id="GO:0005525">
    <property type="term" value="F:GTP binding"/>
    <property type="evidence" value="ECO:0007669"/>
    <property type="project" value="UniProtKB-UniRule"/>
</dbReference>
<evidence type="ECO:0000256" key="9">
    <source>
        <dbReference type="HAMAP-Rule" id="MF_01454"/>
    </source>
</evidence>
<feature type="domain" description="Obg" evidence="12">
    <location>
        <begin position="1"/>
        <end position="158"/>
    </location>
</feature>
<feature type="domain" description="OBG-type G" evidence="10">
    <location>
        <begin position="159"/>
        <end position="326"/>
    </location>
</feature>
<dbReference type="InterPro" id="IPR006169">
    <property type="entry name" value="GTP1_OBG_dom"/>
</dbReference>
<feature type="binding site" evidence="9">
    <location>
        <begin position="307"/>
        <end position="309"/>
    </location>
    <ligand>
        <name>GTP</name>
        <dbReference type="ChEBI" id="CHEBI:37565"/>
    </ligand>
</feature>
<comment type="function">
    <text evidence="9">An essential GTPase which binds GTP, GDP and possibly (p)ppGpp with moderate affinity, with high nucleotide exchange rates and a fairly low GTP hydrolysis rate. Plays a role in control of the cell cycle, stress response, ribosome biogenesis and in those bacteria that undergo differentiation, in morphogenesis control.</text>
</comment>
<dbReference type="Pfam" id="PF09269">
    <property type="entry name" value="DUF1967"/>
    <property type="match status" value="1"/>
</dbReference>
<feature type="binding site" evidence="9">
    <location>
        <begin position="213"/>
        <end position="216"/>
    </location>
    <ligand>
        <name>GTP</name>
        <dbReference type="ChEBI" id="CHEBI:37565"/>
    </ligand>
</feature>
<dbReference type="PANTHER" id="PTHR11702:SF31">
    <property type="entry name" value="MITOCHONDRIAL RIBOSOME-ASSOCIATED GTPASE 2"/>
    <property type="match status" value="1"/>
</dbReference>
<dbReference type="InterPro" id="IPR027417">
    <property type="entry name" value="P-loop_NTPase"/>
</dbReference>
<evidence type="ECO:0000256" key="4">
    <source>
        <dbReference type="ARBA" id="ARBA00022723"/>
    </source>
</evidence>
<dbReference type="PROSITE" id="PS51883">
    <property type="entry name" value="OBG"/>
    <property type="match status" value="1"/>
</dbReference>
<dbReference type="Pfam" id="PF01018">
    <property type="entry name" value="GTP1_OBG"/>
    <property type="match status" value="1"/>
</dbReference>
<evidence type="ECO:0000259" key="10">
    <source>
        <dbReference type="PROSITE" id="PS51710"/>
    </source>
</evidence>
<evidence type="ECO:0000256" key="5">
    <source>
        <dbReference type="ARBA" id="ARBA00022741"/>
    </source>
</evidence>
<evidence type="ECO:0000256" key="2">
    <source>
        <dbReference type="ARBA" id="ARBA00007699"/>
    </source>
</evidence>
<keyword evidence="3 9" id="KW-0963">Cytoplasm</keyword>
<dbReference type="NCBIfam" id="NF008954">
    <property type="entry name" value="PRK12296.1"/>
    <property type="match status" value="1"/>
</dbReference>
<dbReference type="Gene3D" id="2.70.210.12">
    <property type="entry name" value="GTP1/OBG domain"/>
    <property type="match status" value="1"/>
</dbReference>
<evidence type="ECO:0000256" key="7">
    <source>
        <dbReference type="ARBA" id="ARBA00022842"/>
    </source>
</evidence>
<dbReference type="GO" id="GO:0042254">
    <property type="term" value="P:ribosome biogenesis"/>
    <property type="evidence" value="ECO:0007669"/>
    <property type="project" value="UniProtKB-UniRule"/>
</dbReference>
<dbReference type="NCBIfam" id="TIGR02729">
    <property type="entry name" value="Obg_CgtA"/>
    <property type="match status" value="1"/>
</dbReference>
<dbReference type="InterPro" id="IPR045086">
    <property type="entry name" value="OBG_GTPase"/>
</dbReference>
<dbReference type="PIRSF" id="PIRSF002401">
    <property type="entry name" value="GTP_bd_Obg/CgtA"/>
    <property type="match status" value="1"/>
</dbReference>
<evidence type="ECO:0000313" key="14">
    <source>
        <dbReference type="Proteomes" id="UP000824070"/>
    </source>
</evidence>
<keyword evidence="4 9" id="KW-0479">Metal-binding</keyword>
<dbReference type="AlphaFoldDB" id="A0A9D1LN11"/>
<dbReference type="HAMAP" id="MF_01454">
    <property type="entry name" value="GTPase_Obg"/>
    <property type="match status" value="1"/>
</dbReference>
<dbReference type="SUPFAM" id="SSF102741">
    <property type="entry name" value="Obg GTP-binding protein C-terminal domain"/>
    <property type="match status" value="1"/>
</dbReference>
<dbReference type="Gene3D" id="3.30.300.350">
    <property type="entry name" value="GTP-binding protein OBG, C-terminal domain"/>
    <property type="match status" value="1"/>
</dbReference>
<feature type="binding site" evidence="9">
    <location>
        <begin position="190"/>
        <end position="194"/>
    </location>
    <ligand>
        <name>GTP</name>
        <dbReference type="ChEBI" id="CHEBI:37565"/>
    </ligand>
</feature>
<organism evidence="13 14">
    <name type="scientific">Candidatus Alloenteromonas pullicola</name>
    <dbReference type="NCBI Taxonomy" id="2840784"/>
    <lineage>
        <taxon>Bacteria</taxon>
        <taxon>Bacillati</taxon>
        <taxon>Bacillota</taxon>
        <taxon>Bacillota incertae sedis</taxon>
        <taxon>Candidatus Alloenteromonas</taxon>
    </lineage>
</organism>
<evidence type="ECO:0000256" key="1">
    <source>
        <dbReference type="ARBA" id="ARBA00001946"/>
    </source>
</evidence>
<feature type="binding site" evidence="9">
    <location>
        <position position="172"/>
    </location>
    <ligand>
        <name>Mg(2+)</name>
        <dbReference type="ChEBI" id="CHEBI:18420"/>
    </ligand>
</feature>
<evidence type="ECO:0000256" key="8">
    <source>
        <dbReference type="ARBA" id="ARBA00023134"/>
    </source>
</evidence>
<dbReference type="NCBIfam" id="TIGR03595">
    <property type="entry name" value="Obg_CgtA_exten"/>
    <property type="match status" value="1"/>
</dbReference>
<dbReference type="PROSITE" id="PS51881">
    <property type="entry name" value="OCT"/>
    <property type="match status" value="1"/>
</dbReference>
<comment type="subunit">
    <text evidence="9">Monomer.</text>
</comment>
<dbReference type="GO" id="GO:0003924">
    <property type="term" value="F:GTPase activity"/>
    <property type="evidence" value="ECO:0007669"/>
    <property type="project" value="UniProtKB-UniRule"/>
</dbReference>
<name>A0A9D1LN11_9FIRM</name>
<reference evidence="13" key="1">
    <citation type="submission" date="2020-10" db="EMBL/GenBank/DDBJ databases">
        <authorList>
            <person name="Gilroy R."/>
        </authorList>
    </citation>
    <scope>NUCLEOTIDE SEQUENCE</scope>
    <source>
        <strain evidence="13">ChiGjej1B1-22543</strain>
    </source>
</reference>
<dbReference type="EMBL" id="DVMV01000009">
    <property type="protein sequence ID" value="HIU44867.1"/>
    <property type="molecule type" value="Genomic_DNA"/>
</dbReference>
<dbReference type="PROSITE" id="PS51710">
    <property type="entry name" value="G_OBG"/>
    <property type="match status" value="1"/>
</dbReference>
<feature type="binding site" evidence="9">
    <location>
        <begin position="165"/>
        <end position="172"/>
    </location>
    <ligand>
        <name>GTP</name>
        <dbReference type="ChEBI" id="CHEBI:37565"/>
    </ligand>
</feature>
<dbReference type="InterPro" id="IPR015349">
    <property type="entry name" value="OCT_dom"/>
</dbReference>
<comment type="caution">
    <text evidence="13">The sequence shown here is derived from an EMBL/GenBank/DDBJ whole genome shotgun (WGS) entry which is preliminary data.</text>
</comment>
<keyword evidence="7 9" id="KW-0460">Magnesium</keyword>
<dbReference type="SUPFAM" id="SSF52540">
    <property type="entry name" value="P-loop containing nucleoside triphosphate hydrolases"/>
    <property type="match status" value="1"/>
</dbReference>
<dbReference type="InterPro" id="IPR036346">
    <property type="entry name" value="GTP-bd_prot_GTP1/OBG_C_sf"/>
</dbReference>
<feature type="domain" description="OCT" evidence="11">
    <location>
        <begin position="344"/>
        <end position="422"/>
    </location>
</feature>
<dbReference type="CDD" id="cd01898">
    <property type="entry name" value="Obg"/>
    <property type="match status" value="1"/>
</dbReference>
<dbReference type="InterPro" id="IPR014100">
    <property type="entry name" value="GTP-bd_Obg/CgtA"/>
</dbReference>
<comment type="cofactor">
    <cofactor evidence="1 9">
        <name>Mg(2+)</name>
        <dbReference type="ChEBI" id="CHEBI:18420"/>
    </cofactor>
</comment>